<dbReference type="VEuPathDB" id="VectorBase:ISCI012340"/>
<keyword evidence="6" id="KW-1267">Proteomics identification</keyword>
<dbReference type="PaxDb" id="6945-B7QFG1"/>
<keyword evidence="3" id="KW-0808">Transferase</keyword>
<reference evidence="4" key="2">
    <citation type="submission" date="2020-05" db="UniProtKB">
        <authorList>
            <consortium name="EnsemblMetazoa"/>
        </authorList>
    </citation>
    <scope>IDENTIFICATION</scope>
    <source>
        <strain evidence="4">wikel</strain>
    </source>
</reference>
<dbReference type="OrthoDB" id="417078at2759"/>
<sequence length="346" mass="39894">VELTRSFSISWNRHIRREPTDAARLALTPEPRIQPVEVGRRGLEAVARIGGRVVHLTQVISMKVLCVLAFLAVSSSLVVSHKHMVIIEKAPVVPVYQDYSHQRPHQSYETSYVQPYRQSYVQSYARPTYVQSYRQPYGQSYGGYGAYETLSFGKHKHHKHHHGRSYNYPVKGHKTKKQVVYRERVYVQPKVHKFELRKDKNRRKRNVPSGEEYGNTEPPPPPSTRASSNMNRPRYDVPPELTNLLLEFTVNVMIERPTDLVDYAVRYFTGLREDRLRNASSQQQSRPPAIDENDEATRACLPEIESVYAFRIDSTLFAHAVASARSLGCAHLQMERRDRRTRANGL</sequence>
<dbReference type="Gene3D" id="1.20.890.10">
    <property type="entry name" value="cAMP-dependent protein kinase regulatory subunit, dimerization-anchoring domain"/>
    <property type="match status" value="1"/>
</dbReference>
<dbReference type="EMBL" id="ABJB010834738">
    <property type="status" value="NOT_ANNOTATED_CDS"/>
    <property type="molecule type" value="Genomic_DNA"/>
</dbReference>
<dbReference type="Proteomes" id="UP000001555">
    <property type="component" value="Unassembled WGS sequence"/>
</dbReference>
<dbReference type="EMBL" id="ABJB010245119">
    <property type="status" value="NOT_ANNOTATED_CDS"/>
    <property type="molecule type" value="Genomic_DNA"/>
</dbReference>
<dbReference type="CDD" id="cd12099">
    <property type="entry name" value="DD_RII_PKA"/>
    <property type="match status" value="1"/>
</dbReference>
<dbReference type="EnsemblMetazoa" id="ISCW012340-RA">
    <property type="protein sequence ID" value="ISCW012340-PA"/>
    <property type="gene ID" value="ISCW012340"/>
</dbReference>
<dbReference type="VEuPathDB" id="VectorBase:ISCW012340"/>
<evidence type="ECO:0007829" key="6">
    <source>
        <dbReference type="PeptideAtlas" id="B7QFG1"/>
    </source>
</evidence>
<dbReference type="EMBL" id="ABJB010004012">
    <property type="status" value="NOT_ANNOTATED_CDS"/>
    <property type="molecule type" value="Genomic_DNA"/>
</dbReference>
<feature type="non-terminal residue" evidence="3">
    <location>
        <position position="1"/>
    </location>
</feature>
<gene>
    <name evidence="3" type="ORF">IscW_ISCW012340</name>
</gene>
<dbReference type="SMART" id="SM00394">
    <property type="entry name" value="RIIa"/>
    <property type="match status" value="1"/>
</dbReference>
<organism>
    <name type="scientific">Ixodes scapularis</name>
    <name type="common">Black-legged tick</name>
    <name type="synonym">Deer tick</name>
    <dbReference type="NCBI Taxonomy" id="6945"/>
    <lineage>
        <taxon>Eukaryota</taxon>
        <taxon>Metazoa</taxon>
        <taxon>Ecdysozoa</taxon>
        <taxon>Arthropoda</taxon>
        <taxon>Chelicerata</taxon>
        <taxon>Arachnida</taxon>
        <taxon>Acari</taxon>
        <taxon>Parasitiformes</taxon>
        <taxon>Ixodida</taxon>
        <taxon>Ixodoidea</taxon>
        <taxon>Ixodidae</taxon>
        <taxon>Ixodinae</taxon>
        <taxon>Ixodes</taxon>
    </lineage>
</organism>
<dbReference type="EMBL" id="ABJB010773053">
    <property type="status" value="NOT_ANNOTATED_CDS"/>
    <property type="molecule type" value="Genomic_DNA"/>
</dbReference>
<feature type="region of interest" description="Disordered" evidence="1">
    <location>
        <begin position="192"/>
        <end position="235"/>
    </location>
</feature>
<protein>
    <submittedName>
        <fullName evidence="3 4">cAMP-dependent protein kinase type II regulatory subunit, putative</fullName>
        <ecNumber evidence="3">2.7.10.2</ecNumber>
    </submittedName>
</protein>
<name>B7QFG1_IXOSC</name>
<dbReference type="EC" id="2.7.10.2" evidence="3"/>
<dbReference type="VEuPathDB" id="VectorBase:ISCP_017088"/>
<dbReference type="EMBL" id="ABJB010771094">
    <property type="status" value="NOT_ANNOTATED_CDS"/>
    <property type="molecule type" value="Genomic_DNA"/>
</dbReference>
<dbReference type="EMBL" id="ABJB010758267">
    <property type="status" value="NOT_ANNOTATED_CDS"/>
    <property type="molecule type" value="Genomic_DNA"/>
</dbReference>
<dbReference type="HOGENOM" id="CLU_803101_0_0_1"/>
<dbReference type="InterPro" id="IPR003117">
    <property type="entry name" value="cAMP_dep_PK_reg_su_I/II_a/b"/>
</dbReference>
<evidence type="ECO:0000256" key="1">
    <source>
        <dbReference type="SAM" id="MobiDB-lite"/>
    </source>
</evidence>
<dbReference type="EMBL" id="ABJB010639618">
    <property type="status" value="NOT_ANNOTATED_CDS"/>
    <property type="molecule type" value="Genomic_DNA"/>
</dbReference>
<dbReference type="STRING" id="6945.B7QFG1"/>
<evidence type="ECO:0000313" key="4">
    <source>
        <dbReference type="EnsemblMetazoa" id="ISCW012340-PA"/>
    </source>
</evidence>
<evidence type="ECO:0000313" key="5">
    <source>
        <dbReference type="Proteomes" id="UP000001555"/>
    </source>
</evidence>
<accession>B7QFG1</accession>
<dbReference type="AlphaFoldDB" id="B7QFG1"/>
<dbReference type="EMBL" id="ABJB010971048">
    <property type="status" value="NOT_ANNOTATED_CDS"/>
    <property type="molecule type" value="Genomic_DNA"/>
</dbReference>
<evidence type="ECO:0000259" key="2">
    <source>
        <dbReference type="SMART" id="SM00394"/>
    </source>
</evidence>
<keyword evidence="5" id="KW-1185">Reference proteome</keyword>
<keyword evidence="3" id="KW-0418">Kinase</keyword>
<dbReference type="EMBL" id="ABJB010608465">
    <property type="status" value="NOT_ANNOTATED_CDS"/>
    <property type="molecule type" value="Genomic_DNA"/>
</dbReference>
<dbReference type="GO" id="GO:0004715">
    <property type="term" value="F:non-membrane spanning protein tyrosine kinase activity"/>
    <property type="evidence" value="ECO:0007669"/>
    <property type="project" value="UniProtKB-EC"/>
</dbReference>
<dbReference type="SUPFAM" id="SSF47391">
    <property type="entry name" value="Dimerization-anchoring domain of cAMP-dependent PK regulatory subunit"/>
    <property type="match status" value="1"/>
</dbReference>
<proteinExistence type="evidence at protein level"/>
<feature type="domain" description="RIIa" evidence="2">
    <location>
        <begin position="239"/>
        <end position="276"/>
    </location>
</feature>
<dbReference type="EMBL" id="DS925603">
    <property type="protein sequence ID" value="EEC17583.1"/>
    <property type="molecule type" value="Genomic_DNA"/>
</dbReference>
<reference evidence="3 5" key="1">
    <citation type="submission" date="2008-03" db="EMBL/GenBank/DDBJ databases">
        <title>Annotation of Ixodes scapularis.</title>
        <authorList>
            <consortium name="Ixodes scapularis Genome Project Consortium"/>
            <person name="Caler E."/>
            <person name="Hannick L.I."/>
            <person name="Bidwell S."/>
            <person name="Joardar V."/>
            <person name="Thiagarajan M."/>
            <person name="Amedeo P."/>
            <person name="Galinsky K.J."/>
            <person name="Schobel S."/>
            <person name="Inman J."/>
            <person name="Hostetler J."/>
            <person name="Miller J."/>
            <person name="Hammond M."/>
            <person name="Megy K."/>
            <person name="Lawson D."/>
            <person name="Kodira C."/>
            <person name="Sutton G."/>
            <person name="Meyer J."/>
            <person name="Hill C.A."/>
            <person name="Birren B."/>
            <person name="Nene V."/>
            <person name="Collins F."/>
            <person name="Alarcon-Chaidez F."/>
            <person name="Wikel S."/>
            <person name="Strausberg R."/>
        </authorList>
    </citation>
    <scope>NUCLEOTIDE SEQUENCE [LARGE SCALE GENOMIC DNA]</scope>
    <source>
        <strain evidence="5">Wikel</strain>
        <strain evidence="3">Wikel colony</strain>
    </source>
</reference>
<dbReference type="EMBL" id="ABJB010236403">
    <property type="status" value="NOT_ANNOTATED_CDS"/>
    <property type="molecule type" value="Genomic_DNA"/>
</dbReference>
<evidence type="ECO:0000313" key="3">
    <source>
        <dbReference type="EMBL" id="EEC17583.1"/>
    </source>
</evidence>
<dbReference type="Pfam" id="PF02197">
    <property type="entry name" value="RIIa"/>
    <property type="match status" value="1"/>
</dbReference>